<comment type="subcellular location">
    <subcellularLocation>
        <location evidence="2">Chromosome</location>
    </subcellularLocation>
    <subcellularLocation>
        <location evidence="1">Nucleus</location>
    </subcellularLocation>
</comment>
<evidence type="ECO:0000313" key="15">
    <source>
        <dbReference type="Proteomes" id="UP000009022"/>
    </source>
</evidence>
<evidence type="ECO:0000256" key="9">
    <source>
        <dbReference type="ARBA" id="ARBA00023015"/>
    </source>
</evidence>
<gene>
    <name evidence="14" type="ORF">TRIADDRAFT_59058</name>
</gene>
<dbReference type="Proteomes" id="UP000009022">
    <property type="component" value="Unassembled WGS sequence"/>
</dbReference>
<dbReference type="GO" id="GO:0006357">
    <property type="term" value="P:regulation of transcription by RNA polymerase II"/>
    <property type="evidence" value="ECO:0000318"/>
    <property type="project" value="GO_Central"/>
</dbReference>
<dbReference type="EC" id="2.1.1.361" evidence="3"/>
<dbReference type="Pfam" id="PF00856">
    <property type="entry name" value="SET"/>
    <property type="match status" value="1"/>
</dbReference>
<dbReference type="FunCoup" id="B3S4E8">
    <property type="interactions" value="228"/>
</dbReference>
<dbReference type="InterPro" id="IPR046341">
    <property type="entry name" value="SET_dom_sf"/>
</dbReference>
<organism evidence="14 15">
    <name type="scientific">Trichoplax adhaerens</name>
    <name type="common">Trichoplax reptans</name>
    <dbReference type="NCBI Taxonomy" id="10228"/>
    <lineage>
        <taxon>Eukaryota</taxon>
        <taxon>Metazoa</taxon>
        <taxon>Placozoa</taxon>
        <taxon>Uniplacotomia</taxon>
        <taxon>Trichoplacea</taxon>
        <taxon>Trichoplacidae</taxon>
        <taxon>Trichoplax</taxon>
    </lineage>
</organism>
<keyword evidence="4" id="KW-0158">Chromosome</keyword>
<dbReference type="InParanoid" id="B3S4E8"/>
<dbReference type="GO" id="GO:0042799">
    <property type="term" value="F:histone H4K20 methyltransferase activity"/>
    <property type="evidence" value="ECO:0000318"/>
    <property type="project" value="GO_Central"/>
</dbReference>
<keyword evidence="8" id="KW-0156">Chromatin regulator</keyword>
<dbReference type="GO" id="GO:0005700">
    <property type="term" value="C:polytene chromosome"/>
    <property type="evidence" value="ECO:0000318"/>
    <property type="project" value="GO_Central"/>
</dbReference>
<dbReference type="eggNOG" id="KOG1085">
    <property type="taxonomic scope" value="Eukaryota"/>
</dbReference>
<reference evidence="14 15" key="1">
    <citation type="journal article" date="2008" name="Nature">
        <title>The Trichoplax genome and the nature of placozoans.</title>
        <authorList>
            <person name="Srivastava M."/>
            <person name="Begovic E."/>
            <person name="Chapman J."/>
            <person name="Putnam N.H."/>
            <person name="Hellsten U."/>
            <person name="Kawashima T."/>
            <person name="Kuo A."/>
            <person name="Mitros T."/>
            <person name="Salamov A."/>
            <person name="Carpenter M.L."/>
            <person name="Signorovitch A.Y."/>
            <person name="Moreno M.A."/>
            <person name="Kamm K."/>
            <person name="Grimwood J."/>
            <person name="Schmutz J."/>
            <person name="Shapiro H."/>
            <person name="Grigoriev I.V."/>
            <person name="Buss L.W."/>
            <person name="Schierwater B."/>
            <person name="Dellaporta S.L."/>
            <person name="Rokhsar D.S."/>
        </authorList>
    </citation>
    <scope>NUCLEOTIDE SEQUENCE [LARGE SCALE GENOMIC DNA]</scope>
    <source>
        <strain evidence="14 15">Grell-BS-1999</strain>
    </source>
</reference>
<evidence type="ECO:0000256" key="7">
    <source>
        <dbReference type="ARBA" id="ARBA00022691"/>
    </source>
</evidence>
<protein>
    <recommendedName>
        <fullName evidence="3">[histone H4]-lysine(20) N-methyltransferase</fullName>
        <ecNumber evidence="3">2.1.1.361</ecNumber>
    </recommendedName>
</protein>
<dbReference type="GeneID" id="6756383"/>
<dbReference type="SMART" id="SM00317">
    <property type="entry name" value="SET"/>
    <property type="match status" value="1"/>
</dbReference>
<dbReference type="GO" id="GO:0043516">
    <property type="term" value="P:regulation of DNA damage response, signal transduction by p53 class mediator"/>
    <property type="evidence" value="ECO:0000318"/>
    <property type="project" value="GO_Central"/>
</dbReference>
<proteinExistence type="predicted"/>
<evidence type="ECO:0000259" key="13">
    <source>
        <dbReference type="PROSITE" id="PS50280"/>
    </source>
</evidence>
<dbReference type="PROSITE" id="PS51571">
    <property type="entry name" value="SAM_MT43_PR_SET"/>
    <property type="match status" value="1"/>
</dbReference>
<keyword evidence="11" id="KW-0539">Nucleus</keyword>
<dbReference type="OrthoDB" id="5560686at2759"/>
<feature type="domain" description="SET" evidence="13">
    <location>
        <begin position="71"/>
        <end position="193"/>
    </location>
</feature>
<dbReference type="GO" id="GO:0005634">
    <property type="term" value="C:nucleus"/>
    <property type="evidence" value="ECO:0000318"/>
    <property type="project" value="GO_Central"/>
</dbReference>
<dbReference type="InterPro" id="IPR047266">
    <property type="entry name" value="KMT5A-like_SET"/>
</dbReference>
<evidence type="ECO:0000256" key="5">
    <source>
        <dbReference type="ARBA" id="ARBA00022603"/>
    </source>
</evidence>
<evidence type="ECO:0000256" key="11">
    <source>
        <dbReference type="ARBA" id="ARBA00023242"/>
    </source>
</evidence>
<dbReference type="PANTHER" id="PTHR46167:SF1">
    <property type="entry name" value="N-LYSINE METHYLTRANSFERASE KMT5A"/>
    <property type="match status" value="1"/>
</dbReference>
<dbReference type="SUPFAM" id="SSF82199">
    <property type="entry name" value="SET domain"/>
    <property type="match status" value="1"/>
</dbReference>
<dbReference type="AlphaFoldDB" id="B3S4E8"/>
<name>B3S4E8_TRIAD</name>
<evidence type="ECO:0000256" key="4">
    <source>
        <dbReference type="ARBA" id="ARBA00022454"/>
    </source>
</evidence>
<dbReference type="KEGG" id="tad:TRIADDRAFT_59058"/>
<sequence length="208" mass="23790">MGRKLLKSENKKLPLKANGEALKRSHPSVPPLQTKITDLFPVRRSTRKCKSDLKNAEEAFMIQYILTNKEDGIQMIYTEGKGRGIVTTKPFKKGDFLCEYAGELISRKEALQREVSYGKDPNIGNYMYFFSYKGSDFCVDATKETDRLGRLVNHSRKNYNSISRLIPINGNPHLVLIAYRDIGIGEELLYDYGDHSKKSIEAHPWLEL</sequence>
<dbReference type="GO" id="GO:0140944">
    <property type="term" value="F:histone H4K20 monomethyltransferase activity"/>
    <property type="evidence" value="ECO:0007669"/>
    <property type="project" value="UniProtKB-EC"/>
</dbReference>
<dbReference type="RefSeq" id="XP_002114992.1">
    <property type="nucleotide sequence ID" value="XM_002114956.1"/>
</dbReference>
<evidence type="ECO:0000256" key="1">
    <source>
        <dbReference type="ARBA" id="ARBA00004123"/>
    </source>
</evidence>
<keyword evidence="7" id="KW-0949">S-adenosyl-L-methionine</keyword>
<dbReference type="PROSITE" id="PS50280">
    <property type="entry name" value="SET"/>
    <property type="match status" value="1"/>
</dbReference>
<accession>B3S4E8</accession>
<evidence type="ECO:0000256" key="12">
    <source>
        <dbReference type="ARBA" id="ARBA00047784"/>
    </source>
</evidence>
<dbReference type="Gene3D" id="2.170.270.10">
    <property type="entry name" value="SET domain"/>
    <property type="match status" value="1"/>
</dbReference>
<evidence type="ECO:0000313" key="14">
    <source>
        <dbReference type="EMBL" id="EDV22448.1"/>
    </source>
</evidence>
<evidence type="ECO:0000256" key="10">
    <source>
        <dbReference type="ARBA" id="ARBA00023163"/>
    </source>
</evidence>
<keyword evidence="10" id="KW-0804">Transcription</keyword>
<dbReference type="CDD" id="cd10528">
    <property type="entry name" value="SET_SETD8"/>
    <property type="match status" value="1"/>
</dbReference>
<dbReference type="GO" id="GO:0032259">
    <property type="term" value="P:methylation"/>
    <property type="evidence" value="ECO:0007669"/>
    <property type="project" value="UniProtKB-KW"/>
</dbReference>
<dbReference type="InterPro" id="IPR051760">
    <property type="entry name" value="KMT5A"/>
</dbReference>
<evidence type="ECO:0000256" key="2">
    <source>
        <dbReference type="ARBA" id="ARBA00004286"/>
    </source>
</evidence>
<keyword evidence="6" id="KW-0808">Transferase</keyword>
<dbReference type="InterPro" id="IPR016858">
    <property type="entry name" value="KMT5A-like"/>
</dbReference>
<dbReference type="PhylomeDB" id="B3S4E8"/>
<dbReference type="STRING" id="10228.B3S4E8"/>
<keyword evidence="15" id="KW-1185">Reference proteome</keyword>
<evidence type="ECO:0000256" key="3">
    <source>
        <dbReference type="ARBA" id="ARBA00012187"/>
    </source>
</evidence>
<dbReference type="HOGENOM" id="CLU_047978_2_1_1"/>
<dbReference type="OMA" id="NHSILRP"/>
<dbReference type="EMBL" id="DS985249">
    <property type="protein sequence ID" value="EDV22448.1"/>
    <property type="molecule type" value="Genomic_DNA"/>
</dbReference>
<dbReference type="PANTHER" id="PTHR46167">
    <property type="entry name" value="N-LYSINE METHYLTRANSFERASE KMT5A"/>
    <property type="match status" value="1"/>
</dbReference>
<keyword evidence="9" id="KW-0805">Transcription regulation</keyword>
<comment type="catalytic activity">
    <reaction evidence="12">
        <text>L-lysyl(20)-[histone H4] + S-adenosyl-L-methionine = N(6)-methyl-L-lysyl(20)-[histone H4] + S-adenosyl-L-homocysteine + H(+)</text>
        <dbReference type="Rhea" id="RHEA:60344"/>
        <dbReference type="Rhea" id="RHEA-COMP:15554"/>
        <dbReference type="Rhea" id="RHEA-COMP:15555"/>
        <dbReference type="ChEBI" id="CHEBI:15378"/>
        <dbReference type="ChEBI" id="CHEBI:29969"/>
        <dbReference type="ChEBI" id="CHEBI:57856"/>
        <dbReference type="ChEBI" id="CHEBI:59789"/>
        <dbReference type="ChEBI" id="CHEBI:61929"/>
        <dbReference type="EC" id="2.1.1.361"/>
    </reaction>
</comment>
<evidence type="ECO:0000256" key="6">
    <source>
        <dbReference type="ARBA" id="ARBA00022679"/>
    </source>
</evidence>
<evidence type="ECO:0000256" key="8">
    <source>
        <dbReference type="ARBA" id="ARBA00022853"/>
    </source>
</evidence>
<dbReference type="CTD" id="6756383"/>
<dbReference type="InterPro" id="IPR001214">
    <property type="entry name" value="SET_dom"/>
</dbReference>
<keyword evidence="5" id="KW-0489">Methyltransferase</keyword>